<keyword evidence="1" id="KW-0560">Oxidoreductase</keyword>
<evidence type="ECO:0000256" key="1">
    <source>
        <dbReference type="ARBA" id="ARBA00023002"/>
    </source>
</evidence>
<proteinExistence type="predicted"/>
<feature type="domain" description="Thiamine pyrophosphate enzyme TPP-binding" evidence="3">
    <location>
        <begin position="79"/>
        <end position="225"/>
    </location>
</feature>
<accession>A0A7V1ZH81</accession>
<dbReference type="GO" id="GO:0016625">
    <property type="term" value="F:oxidoreductase activity, acting on the aldehyde or oxo group of donors, iron-sulfur protein as acceptor"/>
    <property type="evidence" value="ECO:0007669"/>
    <property type="project" value="UniProtKB-ARBA"/>
</dbReference>
<dbReference type="PANTHER" id="PTHR48084">
    <property type="entry name" value="2-OXOGLUTARATE OXIDOREDUCTASE SUBUNIT KORB-RELATED"/>
    <property type="match status" value="1"/>
</dbReference>
<evidence type="ECO:0000313" key="4">
    <source>
        <dbReference type="EMBL" id="HEQ88038.1"/>
    </source>
</evidence>
<dbReference type="EMBL" id="DSHW01000099">
    <property type="protein sequence ID" value="HEQ88038.1"/>
    <property type="molecule type" value="Genomic_DNA"/>
</dbReference>
<dbReference type="Gene3D" id="3.40.920.10">
    <property type="entry name" value="Pyruvate-ferredoxin oxidoreductase, PFOR, domain III"/>
    <property type="match status" value="1"/>
</dbReference>
<dbReference type="Pfam" id="PF01558">
    <property type="entry name" value="POR"/>
    <property type="match status" value="1"/>
</dbReference>
<dbReference type="AlphaFoldDB" id="A0A7V1ZH81"/>
<dbReference type="GO" id="GO:0045333">
    <property type="term" value="P:cellular respiration"/>
    <property type="evidence" value="ECO:0007669"/>
    <property type="project" value="UniProtKB-ARBA"/>
</dbReference>
<evidence type="ECO:0000259" key="3">
    <source>
        <dbReference type="Pfam" id="PF02775"/>
    </source>
</evidence>
<dbReference type="InterPro" id="IPR051457">
    <property type="entry name" value="2-oxoacid:Fd_oxidoreductase"/>
</dbReference>
<reference evidence="4" key="1">
    <citation type="journal article" date="2020" name="mSystems">
        <title>Genome- and Community-Level Interaction Insights into Carbon Utilization and Element Cycling Functions of Hydrothermarchaeota in Hydrothermal Sediment.</title>
        <authorList>
            <person name="Zhou Z."/>
            <person name="Liu Y."/>
            <person name="Xu W."/>
            <person name="Pan J."/>
            <person name="Luo Z.H."/>
            <person name="Li M."/>
        </authorList>
    </citation>
    <scope>NUCLEOTIDE SEQUENCE [LARGE SCALE GENOMIC DNA]</scope>
    <source>
        <strain evidence="4">SpSt-186</strain>
    </source>
</reference>
<dbReference type="Gene3D" id="3.40.50.970">
    <property type="match status" value="1"/>
</dbReference>
<dbReference type="InterPro" id="IPR029061">
    <property type="entry name" value="THDP-binding"/>
</dbReference>
<sequence length="447" mass="46865">MGPLALRSAPCTPCAHGDLGGRHDPTHRHCPGGGGMSTMLLSDKLPYCPGCTHHHVTRQTSKALEKLGLAPQDVVLVTDIGCHGIADAVFATHTVHGLHGRSTAIAAGIAMALPAGKKVVVFIGDGGATIGLQHILEAARMNVPLTVVVHNNFLYGMTGGQPSGLTPPEFKTVVAPEGTHLPHHNLCELVHEAGAAFAARVVGLGDFSGTLAEAFAQDGFSLVEVLEMCTSYTPKFNPDFKLRQAAEAAGYALGSWTNPPRPPFRLQFGAQKPSLLSQLKLVTRKQQARLPHRLGIVLAGSAGEGVQYAAESLARAAVAGGLHATKKGSYPVTVGVGFSAAEILLSPEPIRYHGIGEPDFLVITSEDGLHWARPKLLAMRHGRVFVDASLPKPEASVPVEVRDFRTPFGAKNAALLALATVAREEALLPEALIAAFDPQAKAAAPVS</sequence>
<dbReference type="GO" id="GO:0044281">
    <property type="term" value="P:small molecule metabolic process"/>
    <property type="evidence" value="ECO:0007669"/>
    <property type="project" value="UniProtKB-ARBA"/>
</dbReference>
<gene>
    <name evidence="4" type="ORF">ENP06_01335</name>
</gene>
<evidence type="ECO:0000259" key="2">
    <source>
        <dbReference type="Pfam" id="PF01558"/>
    </source>
</evidence>
<feature type="domain" description="Pyruvate/ketoisovalerate oxidoreductase catalytic" evidence="2">
    <location>
        <begin position="302"/>
        <end position="398"/>
    </location>
</feature>
<dbReference type="InterPro" id="IPR011766">
    <property type="entry name" value="TPP_enzyme_TPP-bd"/>
</dbReference>
<protein>
    <recommendedName>
        <fullName evidence="5">Thiamine pyrophosphate enzyme TPP-binding domain-containing protein</fullName>
    </recommendedName>
</protein>
<dbReference type="SUPFAM" id="SSF53323">
    <property type="entry name" value="Pyruvate-ferredoxin oxidoreductase, PFOR, domain III"/>
    <property type="match status" value="1"/>
</dbReference>
<dbReference type="PANTHER" id="PTHR48084:SF4">
    <property type="entry name" value="2-OXOGLUTARATE OXIDOREDUCTASE SUBUNIT KORB"/>
    <property type="match status" value="1"/>
</dbReference>
<name>A0A7V1ZH81_9BACT</name>
<dbReference type="GO" id="GO:0030976">
    <property type="term" value="F:thiamine pyrophosphate binding"/>
    <property type="evidence" value="ECO:0007669"/>
    <property type="project" value="InterPro"/>
</dbReference>
<dbReference type="InterPro" id="IPR019752">
    <property type="entry name" value="Pyrv/ketoisovalerate_OxRed_cat"/>
</dbReference>
<dbReference type="Pfam" id="PF02775">
    <property type="entry name" value="TPP_enzyme_C"/>
    <property type="match status" value="1"/>
</dbReference>
<comment type="caution">
    <text evidence="4">The sequence shown here is derived from an EMBL/GenBank/DDBJ whole genome shotgun (WGS) entry which is preliminary data.</text>
</comment>
<dbReference type="SUPFAM" id="SSF52518">
    <property type="entry name" value="Thiamin diphosphate-binding fold (THDP-binding)"/>
    <property type="match status" value="1"/>
</dbReference>
<dbReference type="InterPro" id="IPR002869">
    <property type="entry name" value="Pyrv_flavodox_OxRed_cen"/>
</dbReference>
<organism evidence="4">
    <name type="scientific">Thermoanaerobaculum aquaticum</name>
    <dbReference type="NCBI Taxonomy" id="1312852"/>
    <lineage>
        <taxon>Bacteria</taxon>
        <taxon>Pseudomonadati</taxon>
        <taxon>Acidobacteriota</taxon>
        <taxon>Thermoanaerobaculia</taxon>
        <taxon>Thermoanaerobaculales</taxon>
        <taxon>Thermoanaerobaculaceae</taxon>
        <taxon>Thermoanaerobaculum</taxon>
    </lineage>
</organism>
<evidence type="ECO:0008006" key="5">
    <source>
        <dbReference type="Google" id="ProtNLM"/>
    </source>
</evidence>